<dbReference type="OrthoDB" id="9812389at2"/>
<comment type="subcellular location">
    <subcellularLocation>
        <location evidence="3">Cytoplasm</location>
    </subcellularLocation>
</comment>
<dbReference type="PANTHER" id="PTHR34654:SF1">
    <property type="entry name" value="RNA-BINDING PROTEIN KHPA"/>
    <property type="match status" value="1"/>
</dbReference>
<keyword evidence="3" id="KW-0143">Chaperone</keyword>
<protein>
    <recommendedName>
        <fullName evidence="3">RNA-binding protein KhpA</fullName>
    </recommendedName>
    <alternativeName>
        <fullName evidence="3">KH-domain protein A</fullName>
    </alternativeName>
</protein>
<sequence>MEEKTKELQALLQTLSEALVEDVDSIEINPTIDGNTIVLELKVAPEDMGRVIGKGGRRAEAIRSILKAKASRIDARVAVNIID</sequence>
<dbReference type="GO" id="GO:0003723">
    <property type="term" value="F:RNA binding"/>
    <property type="evidence" value="ECO:0007669"/>
    <property type="project" value="UniProtKB-UniRule"/>
</dbReference>
<dbReference type="InterPro" id="IPR020627">
    <property type="entry name" value="KhpA"/>
</dbReference>
<evidence type="ECO:0000256" key="3">
    <source>
        <dbReference type="HAMAP-Rule" id="MF_00088"/>
    </source>
</evidence>
<comment type="similarity">
    <text evidence="3">Belongs to the KhpA RNA-binding protein family.</text>
</comment>
<dbReference type="InterPro" id="IPR009019">
    <property type="entry name" value="KH_sf_prok-type"/>
</dbReference>
<dbReference type="PANTHER" id="PTHR34654">
    <property type="entry name" value="UPF0109 PROTEIN SCO5592"/>
    <property type="match status" value="1"/>
</dbReference>
<dbReference type="AlphaFoldDB" id="A0A2S0KM97"/>
<keyword evidence="3" id="KW-0961">Cell wall biogenesis/degradation</keyword>
<gene>
    <name evidence="3" type="primary">khpA</name>
    <name evidence="4" type="ORF">C5Q98_02410</name>
</gene>
<dbReference type="GO" id="GO:0009252">
    <property type="term" value="P:peptidoglycan biosynthetic process"/>
    <property type="evidence" value="ECO:0007669"/>
    <property type="project" value="UniProtKB-UniRule"/>
</dbReference>
<evidence type="ECO:0000256" key="1">
    <source>
        <dbReference type="ARBA" id="ARBA00022490"/>
    </source>
</evidence>
<keyword evidence="2 3" id="KW-0694">RNA-binding</keyword>
<proteinExistence type="inferred from homology"/>
<keyword evidence="1 3" id="KW-0963">Cytoplasm</keyword>
<dbReference type="GO" id="GO:0071555">
    <property type="term" value="P:cell wall organization"/>
    <property type="evidence" value="ECO:0007669"/>
    <property type="project" value="UniProtKB-KW"/>
</dbReference>
<dbReference type="HAMAP" id="MF_00088">
    <property type="entry name" value="KhpA"/>
    <property type="match status" value="1"/>
</dbReference>
<evidence type="ECO:0000313" key="4">
    <source>
        <dbReference type="EMBL" id="AVM42153.1"/>
    </source>
</evidence>
<evidence type="ECO:0000256" key="2">
    <source>
        <dbReference type="ARBA" id="ARBA00022884"/>
    </source>
</evidence>
<evidence type="ECO:0000313" key="5">
    <source>
        <dbReference type="Proteomes" id="UP000237947"/>
    </source>
</evidence>
<dbReference type="Pfam" id="PF13083">
    <property type="entry name" value="KH_KhpA-B"/>
    <property type="match status" value="1"/>
</dbReference>
<dbReference type="CDD" id="cd22533">
    <property type="entry name" value="KH-II_YlqC-like"/>
    <property type="match status" value="1"/>
</dbReference>
<dbReference type="RefSeq" id="WP_106012139.1">
    <property type="nucleotide sequence ID" value="NZ_CP027226.1"/>
</dbReference>
<comment type="subunit">
    <text evidence="3">Forms a complex with KhpB.</text>
</comment>
<keyword evidence="3" id="KW-0133">Cell shape</keyword>
<dbReference type="Gene3D" id="3.30.300.20">
    <property type="match status" value="1"/>
</dbReference>
<dbReference type="GO" id="GO:0005737">
    <property type="term" value="C:cytoplasm"/>
    <property type="evidence" value="ECO:0007669"/>
    <property type="project" value="UniProtKB-SubCell"/>
</dbReference>
<dbReference type="EMBL" id="CP027226">
    <property type="protein sequence ID" value="AVM42153.1"/>
    <property type="molecule type" value="Genomic_DNA"/>
</dbReference>
<dbReference type="KEGG" id="fsa:C5Q98_02410"/>
<comment type="function">
    <text evidence="3">A probable RNA chaperone. Forms a complex with KhpB which binds to cellular RNA and controls its expression. Plays a role in peptidoglycan (PG) homeostasis and cell length regulation.</text>
</comment>
<organism evidence="4 5">
    <name type="scientific">Fastidiosipila sanguinis</name>
    <dbReference type="NCBI Taxonomy" id="236753"/>
    <lineage>
        <taxon>Bacteria</taxon>
        <taxon>Bacillati</taxon>
        <taxon>Bacillota</taxon>
        <taxon>Clostridia</taxon>
        <taxon>Eubacteriales</taxon>
        <taxon>Oscillospiraceae</taxon>
        <taxon>Fastidiosipila</taxon>
    </lineage>
</organism>
<name>A0A2S0KM97_9FIRM</name>
<keyword evidence="5" id="KW-1185">Reference proteome</keyword>
<dbReference type="Proteomes" id="UP000237947">
    <property type="component" value="Chromosome"/>
</dbReference>
<reference evidence="5" key="1">
    <citation type="submission" date="2018-02" db="EMBL/GenBank/DDBJ databases">
        <authorList>
            <person name="Holder M.E."/>
            <person name="Ajami N.J."/>
            <person name="Petrosino J.F."/>
        </authorList>
    </citation>
    <scope>NUCLEOTIDE SEQUENCE [LARGE SCALE GENOMIC DNA]</scope>
    <source>
        <strain evidence="5">CCUG 47711</strain>
    </source>
</reference>
<dbReference type="InterPro" id="IPR015946">
    <property type="entry name" value="KH_dom-like_a/b"/>
</dbReference>
<dbReference type="PROSITE" id="PS50084">
    <property type="entry name" value="KH_TYPE_1"/>
    <property type="match status" value="1"/>
</dbReference>
<accession>A0A2S0KM97</accession>
<dbReference type="GO" id="GO:0008360">
    <property type="term" value="P:regulation of cell shape"/>
    <property type="evidence" value="ECO:0007669"/>
    <property type="project" value="UniProtKB-KW"/>
</dbReference>
<dbReference type="SUPFAM" id="SSF54814">
    <property type="entry name" value="Prokaryotic type KH domain (KH-domain type II)"/>
    <property type="match status" value="1"/>
</dbReference>